<protein>
    <submittedName>
        <fullName evidence="1">Uncharacterized protein</fullName>
    </submittedName>
</protein>
<dbReference type="AlphaFoldDB" id="A0ABD2NAX2"/>
<keyword evidence="2" id="KW-1185">Reference proteome</keyword>
<evidence type="ECO:0000313" key="1">
    <source>
        <dbReference type="EMBL" id="KAL3275747.1"/>
    </source>
</evidence>
<name>A0ABD2NAX2_9CUCU</name>
<sequence length="240" mass="28093">MYYLPDQLQNFESIIDETQSQFEQFEKLKVEIQKMKRILFSFKLSNMLKNKILDISHVEVVVYRSVFDVEEMTNESITIENPEDYRFISIELFIPKFLLSIFVENNFRVCMSVYHGKSTVSKSFSLNESTAVRAIIPIKESVLNCDVELLVFGKIHGKIITLKIPTVKIDISYYLVSDYAKEKGKIHKQSKKLAKIFTLYNTNCDKHVMKEYYLKYQILNSLSQQCLLEKLLKTAIHIST</sequence>
<accession>A0ABD2NAX2</accession>
<proteinExistence type="predicted"/>
<organism evidence="1 2">
    <name type="scientific">Cryptolaemus montrouzieri</name>
    <dbReference type="NCBI Taxonomy" id="559131"/>
    <lineage>
        <taxon>Eukaryota</taxon>
        <taxon>Metazoa</taxon>
        <taxon>Ecdysozoa</taxon>
        <taxon>Arthropoda</taxon>
        <taxon>Hexapoda</taxon>
        <taxon>Insecta</taxon>
        <taxon>Pterygota</taxon>
        <taxon>Neoptera</taxon>
        <taxon>Endopterygota</taxon>
        <taxon>Coleoptera</taxon>
        <taxon>Polyphaga</taxon>
        <taxon>Cucujiformia</taxon>
        <taxon>Coccinelloidea</taxon>
        <taxon>Coccinellidae</taxon>
        <taxon>Scymninae</taxon>
        <taxon>Scymnini</taxon>
        <taxon>Cryptolaemus</taxon>
    </lineage>
</organism>
<reference evidence="1 2" key="1">
    <citation type="journal article" date="2021" name="BMC Biol.">
        <title>Horizontally acquired antibacterial genes associated with adaptive radiation of ladybird beetles.</title>
        <authorList>
            <person name="Li H.S."/>
            <person name="Tang X.F."/>
            <person name="Huang Y.H."/>
            <person name="Xu Z.Y."/>
            <person name="Chen M.L."/>
            <person name="Du X.Y."/>
            <person name="Qiu B.Y."/>
            <person name="Chen P.T."/>
            <person name="Zhang W."/>
            <person name="Slipinski A."/>
            <person name="Escalona H.E."/>
            <person name="Waterhouse R.M."/>
            <person name="Zwick A."/>
            <person name="Pang H."/>
        </authorList>
    </citation>
    <scope>NUCLEOTIDE SEQUENCE [LARGE SCALE GENOMIC DNA]</scope>
    <source>
        <strain evidence="1">SYSU2018</strain>
    </source>
</reference>
<dbReference type="Proteomes" id="UP001516400">
    <property type="component" value="Unassembled WGS sequence"/>
</dbReference>
<gene>
    <name evidence="1" type="ORF">HHI36_020493</name>
</gene>
<evidence type="ECO:0000313" key="2">
    <source>
        <dbReference type="Proteomes" id="UP001516400"/>
    </source>
</evidence>
<comment type="caution">
    <text evidence="1">The sequence shown here is derived from an EMBL/GenBank/DDBJ whole genome shotgun (WGS) entry which is preliminary data.</text>
</comment>
<dbReference type="EMBL" id="JABFTP020000083">
    <property type="protein sequence ID" value="KAL3275747.1"/>
    <property type="molecule type" value="Genomic_DNA"/>
</dbReference>